<dbReference type="Gene3D" id="1.10.287.470">
    <property type="entry name" value="Helix hairpin bin"/>
    <property type="match status" value="1"/>
</dbReference>
<reference evidence="4" key="1">
    <citation type="submission" date="2018-05" db="EMBL/GenBank/DDBJ databases">
        <authorList>
            <person name="Lanie J.A."/>
            <person name="Ng W.-L."/>
            <person name="Kazmierczak K.M."/>
            <person name="Andrzejewski T.M."/>
            <person name="Davidsen T.M."/>
            <person name="Wayne K.J."/>
            <person name="Tettelin H."/>
            <person name="Glass J.I."/>
            <person name="Rusch D."/>
            <person name="Podicherti R."/>
            <person name="Tsui H.-C.T."/>
            <person name="Winkler M.E."/>
        </authorList>
    </citation>
    <scope>NUCLEOTIDE SEQUENCE</scope>
</reference>
<dbReference type="InterPro" id="IPR058625">
    <property type="entry name" value="MdtA-like_BSH"/>
</dbReference>
<dbReference type="NCBIfam" id="TIGR01730">
    <property type="entry name" value="RND_mfp"/>
    <property type="match status" value="1"/>
</dbReference>
<evidence type="ECO:0000259" key="2">
    <source>
        <dbReference type="Pfam" id="PF25917"/>
    </source>
</evidence>
<dbReference type="Pfam" id="PF25917">
    <property type="entry name" value="BSH_RND"/>
    <property type="match status" value="1"/>
</dbReference>
<feature type="domain" description="CusB-like beta-barrel" evidence="3">
    <location>
        <begin position="218"/>
        <end position="280"/>
    </location>
</feature>
<dbReference type="SUPFAM" id="SSF111369">
    <property type="entry name" value="HlyD-like secretion proteins"/>
    <property type="match status" value="1"/>
</dbReference>
<dbReference type="GO" id="GO:0015562">
    <property type="term" value="F:efflux transmembrane transporter activity"/>
    <property type="evidence" value="ECO:0007669"/>
    <property type="project" value="TreeGrafter"/>
</dbReference>
<dbReference type="Gene3D" id="2.40.30.170">
    <property type="match status" value="1"/>
</dbReference>
<dbReference type="GO" id="GO:1990281">
    <property type="term" value="C:efflux pump complex"/>
    <property type="evidence" value="ECO:0007669"/>
    <property type="project" value="TreeGrafter"/>
</dbReference>
<dbReference type="EMBL" id="UINC01064210">
    <property type="protein sequence ID" value="SVB92665.1"/>
    <property type="molecule type" value="Genomic_DNA"/>
</dbReference>
<dbReference type="InterPro" id="IPR058792">
    <property type="entry name" value="Beta-barrel_RND_2"/>
</dbReference>
<feature type="domain" description="Multidrug resistance protein MdtA-like barrel-sandwich hybrid" evidence="2">
    <location>
        <begin position="60"/>
        <end position="193"/>
    </location>
</feature>
<feature type="coiled-coil region" evidence="1">
    <location>
        <begin position="108"/>
        <end position="173"/>
    </location>
</feature>
<dbReference type="Gene3D" id="2.40.50.100">
    <property type="match status" value="1"/>
</dbReference>
<evidence type="ECO:0000256" key="1">
    <source>
        <dbReference type="SAM" id="Coils"/>
    </source>
</evidence>
<dbReference type="PANTHER" id="PTHR30469">
    <property type="entry name" value="MULTIDRUG RESISTANCE PROTEIN MDTA"/>
    <property type="match status" value="1"/>
</dbReference>
<dbReference type="AlphaFoldDB" id="A0A382HZW7"/>
<dbReference type="PROSITE" id="PS51257">
    <property type="entry name" value="PROKAR_LIPOPROTEIN"/>
    <property type="match status" value="1"/>
</dbReference>
<keyword evidence="1" id="KW-0175">Coiled coil</keyword>
<dbReference type="Pfam" id="PF25954">
    <property type="entry name" value="Beta-barrel_RND_2"/>
    <property type="match status" value="1"/>
</dbReference>
<organism evidence="4">
    <name type="scientific">marine metagenome</name>
    <dbReference type="NCBI Taxonomy" id="408172"/>
    <lineage>
        <taxon>unclassified sequences</taxon>
        <taxon>metagenomes</taxon>
        <taxon>ecological metagenomes</taxon>
    </lineage>
</organism>
<protein>
    <recommendedName>
        <fullName evidence="5">RND efflux pump membrane fusion protein barrel-sandwich domain-containing protein</fullName>
    </recommendedName>
</protein>
<evidence type="ECO:0008006" key="5">
    <source>
        <dbReference type="Google" id="ProtNLM"/>
    </source>
</evidence>
<sequence>MRLTKTVQKKPTVAAALIAALSGCTTGEANEAEQTLQIETASRQSIVSSVEATGTIEPIRIIEVKSQAGGEVLALPVELGDNVERGKLLVRIDPRDVNNTFEQAKADLDVAVARFDVAERQLDRMQELHSSDIVTEVELESAILEHANANAALVRAKTNLELAEDKLNDVTLRAPITGTIVERTVEQGQVVTGTRDLTGGTVLMRMADLTEVQVRTLVDETDIGRLEPGLPAEITVEAYPNRTFHGTVLKIEPQAVVEQNVTMFAVLTRIQNDEDLLRPG</sequence>
<gene>
    <name evidence="4" type="ORF">METZ01_LOCUS245519</name>
</gene>
<accession>A0A382HZW7</accession>
<dbReference type="InterPro" id="IPR006143">
    <property type="entry name" value="RND_pump_MFP"/>
</dbReference>
<evidence type="ECO:0000259" key="3">
    <source>
        <dbReference type="Pfam" id="PF25954"/>
    </source>
</evidence>
<name>A0A382HZW7_9ZZZZ</name>
<proteinExistence type="predicted"/>
<evidence type="ECO:0000313" key="4">
    <source>
        <dbReference type="EMBL" id="SVB92665.1"/>
    </source>
</evidence>
<feature type="non-terminal residue" evidence="4">
    <location>
        <position position="280"/>
    </location>
</feature>
<dbReference type="PANTHER" id="PTHR30469:SF33">
    <property type="entry name" value="SLR1207 PROTEIN"/>
    <property type="match status" value="1"/>
</dbReference>